<proteinExistence type="predicted"/>
<dbReference type="InterPro" id="IPR029063">
    <property type="entry name" value="SAM-dependent_MTases_sf"/>
</dbReference>
<organism evidence="3 4">
    <name type="scientific">Microcystis flos-aquae Mf_QC_C_20070823_S10D</name>
    <dbReference type="NCBI Taxonomy" id="2486236"/>
    <lineage>
        <taxon>Bacteria</taxon>
        <taxon>Bacillati</taxon>
        <taxon>Cyanobacteriota</taxon>
        <taxon>Cyanophyceae</taxon>
        <taxon>Oscillatoriophycideae</taxon>
        <taxon>Chroococcales</taxon>
        <taxon>Microcystaceae</taxon>
        <taxon>Microcystis</taxon>
    </lineage>
</organism>
<protein>
    <submittedName>
        <fullName evidence="3">Uncharacterized protein</fullName>
    </submittedName>
</protein>
<keyword evidence="2" id="KW-0804">Transcription</keyword>
<accession>A0A552L132</accession>
<comment type="caution">
    <text evidence="3">The sequence shown here is derived from an EMBL/GenBank/DDBJ whole genome shotgun (WGS) entry which is preliminary data.</text>
</comment>
<evidence type="ECO:0000256" key="1">
    <source>
        <dbReference type="ARBA" id="ARBA00023015"/>
    </source>
</evidence>
<evidence type="ECO:0000313" key="3">
    <source>
        <dbReference type="EMBL" id="TRV13933.1"/>
    </source>
</evidence>
<dbReference type="Proteomes" id="UP000315868">
    <property type="component" value="Unassembled WGS sequence"/>
</dbReference>
<gene>
    <name evidence="3" type="ORF">EWV45_06600</name>
</gene>
<dbReference type="PANTHER" id="PTHR31636">
    <property type="entry name" value="OSJNBA0084A10.13 PROTEIN-RELATED"/>
    <property type="match status" value="1"/>
</dbReference>
<sequence>MENVNSIWERELKRVKGFQHPISHHIRDYALEIESGRIQSANSSLQKIKQLLRNTLCAEEEAYLAHFFDIFLDAIDGSKEESGNLYSENEMLEAFEQFCEKVPFVNFGYNFVAKCINNYPRNYEKIKIIDLGIGSGRQWQAFLKNVSTQITLIGVDLPTSNNKNTFNKLTEKFRGTHINFIPILEAIENTDFSKFIKEESEFLVVNASLALHHILPDIFSNSGRQSVIEKIADLKPDLFTLVEPDSDHNNMSVPSTIIEAMAHYMTVFNALSEHIKDQHILSIIEQSFFGREIKNILGHSDEKRFERHERYQQWEQRLSRAGFELQCLETLAWKEKPLLVASAWQSL</sequence>
<evidence type="ECO:0000313" key="4">
    <source>
        <dbReference type="Proteomes" id="UP000315868"/>
    </source>
</evidence>
<dbReference type="Gene3D" id="3.40.50.150">
    <property type="entry name" value="Vaccinia Virus protein VP39"/>
    <property type="match status" value="1"/>
</dbReference>
<dbReference type="InterPro" id="IPR005202">
    <property type="entry name" value="TF_GRAS"/>
</dbReference>
<evidence type="ECO:0000256" key="2">
    <source>
        <dbReference type="ARBA" id="ARBA00023163"/>
    </source>
</evidence>
<reference evidence="3 4" key="1">
    <citation type="submission" date="2019-01" db="EMBL/GenBank/DDBJ databases">
        <title>Coherence of Microcystis species and biogeography revealed through population genomics.</title>
        <authorList>
            <person name="Perez-Carrascal O.M."/>
            <person name="Terrat Y."/>
            <person name="Giani A."/>
            <person name="Fortin N."/>
            <person name="Tromas N."/>
            <person name="Shapiro B.J."/>
        </authorList>
    </citation>
    <scope>NUCLEOTIDE SEQUENCE [LARGE SCALE GENOMIC DNA]</scope>
    <source>
        <strain evidence="3">Mf_QC_C_20070823_S10D</strain>
    </source>
</reference>
<dbReference type="EMBL" id="SFAM01000052">
    <property type="protein sequence ID" value="TRV13933.1"/>
    <property type="molecule type" value="Genomic_DNA"/>
</dbReference>
<name>A0A552L132_9CHRO</name>
<dbReference type="SUPFAM" id="SSF53335">
    <property type="entry name" value="S-adenosyl-L-methionine-dependent methyltransferases"/>
    <property type="match status" value="1"/>
</dbReference>
<keyword evidence="1" id="KW-0805">Transcription regulation</keyword>
<dbReference type="Pfam" id="PF03514">
    <property type="entry name" value="GRAS"/>
    <property type="match status" value="1"/>
</dbReference>
<dbReference type="AlphaFoldDB" id="A0A552L132"/>
<dbReference type="PROSITE" id="PS50985">
    <property type="entry name" value="GRAS"/>
    <property type="match status" value="1"/>
</dbReference>